<dbReference type="Gene3D" id="3.40.420.10">
    <property type="entry name" value="Ricin (A subunit), domain 1"/>
    <property type="match status" value="1"/>
</dbReference>
<feature type="region of interest" description="Disordered" evidence="2">
    <location>
        <begin position="282"/>
        <end position="318"/>
    </location>
</feature>
<organism evidence="3 4">
    <name type="scientific">Tanacetum coccineum</name>
    <dbReference type="NCBI Taxonomy" id="301880"/>
    <lineage>
        <taxon>Eukaryota</taxon>
        <taxon>Viridiplantae</taxon>
        <taxon>Streptophyta</taxon>
        <taxon>Embryophyta</taxon>
        <taxon>Tracheophyta</taxon>
        <taxon>Spermatophyta</taxon>
        <taxon>Magnoliopsida</taxon>
        <taxon>eudicotyledons</taxon>
        <taxon>Gunneridae</taxon>
        <taxon>Pentapetalae</taxon>
        <taxon>asterids</taxon>
        <taxon>campanulids</taxon>
        <taxon>Asterales</taxon>
        <taxon>Asteraceae</taxon>
        <taxon>Asteroideae</taxon>
        <taxon>Anthemideae</taxon>
        <taxon>Anthemidinae</taxon>
        <taxon>Tanacetum</taxon>
    </lineage>
</organism>
<dbReference type="SUPFAM" id="SSF56371">
    <property type="entry name" value="Ribosome inactivating proteins (RIP)"/>
    <property type="match status" value="1"/>
</dbReference>
<dbReference type="Proteomes" id="UP001151760">
    <property type="component" value="Unassembled WGS sequence"/>
</dbReference>
<comment type="similarity">
    <text evidence="1">Belongs to the ribosome-inactivating protein family.</text>
</comment>
<comment type="catalytic activity">
    <reaction evidence="1">
        <text>Endohydrolysis of the N-glycosidic bond at one specific adenosine on the 28S rRNA.</text>
        <dbReference type="EC" id="3.2.2.22"/>
    </reaction>
</comment>
<keyword evidence="4" id="KW-1185">Reference proteome</keyword>
<gene>
    <name evidence="3" type="ORF">Tco_1067527</name>
</gene>
<dbReference type="EC" id="3.2.2.22" evidence="1"/>
<proteinExistence type="inferred from homology"/>
<comment type="caution">
    <text evidence="3">The sequence shown here is derived from an EMBL/GenBank/DDBJ whole genome shotgun (WGS) entry which is preliminary data.</text>
</comment>
<protein>
    <recommendedName>
        <fullName evidence="1">rRNA N-glycosylase</fullName>
        <ecNumber evidence="1">3.2.2.22</ecNumber>
    </recommendedName>
</protein>
<keyword evidence="1" id="KW-0378">Hydrolase</keyword>
<dbReference type="InterPro" id="IPR016138">
    <property type="entry name" value="Ribosome_inactivat_prot_sub1"/>
</dbReference>
<reference evidence="3" key="2">
    <citation type="submission" date="2022-01" db="EMBL/GenBank/DDBJ databases">
        <authorList>
            <person name="Yamashiro T."/>
            <person name="Shiraishi A."/>
            <person name="Satake H."/>
            <person name="Nakayama K."/>
        </authorList>
    </citation>
    <scope>NUCLEOTIDE SEQUENCE</scope>
</reference>
<dbReference type="EMBL" id="BQNB010019485">
    <property type="protein sequence ID" value="GJT85810.1"/>
    <property type="molecule type" value="Genomic_DNA"/>
</dbReference>
<keyword evidence="1" id="KW-0800">Toxin</keyword>
<evidence type="ECO:0000256" key="1">
    <source>
        <dbReference type="RuleBase" id="RU004915"/>
    </source>
</evidence>
<evidence type="ECO:0000313" key="4">
    <source>
        <dbReference type="Proteomes" id="UP001151760"/>
    </source>
</evidence>
<accession>A0ABQ5HDQ5</accession>
<dbReference type="Pfam" id="PF00161">
    <property type="entry name" value="RIP"/>
    <property type="match status" value="1"/>
</dbReference>
<dbReference type="InterPro" id="IPR036041">
    <property type="entry name" value="Ribosome-inact_prot_sf"/>
</dbReference>
<sequence length="352" mass="38794">MDGEPIFTPPRHRRRTSPWDYAAPQLTKIAPDDNHVKRMDYIFGETDFEVFMQDFVGNVNIDRLTGLIRVFLHLENTEFSWIFRKLDVYLIGVHDGYDLYELGNQGYCPVRKRKNRWLENACLTNYKETYSDLLDEGSIVGTTLSAKAFKDAALAVIQNRGEPSKWRHSFGITALIVSESARFVPFKDVLVKKFKDDTDMFLAEEGEGEYDWAAYVPNHWKDFSMCARKFIYRGPVLYAPDTMFGAVECLVNPTAASDFLSIKRYDKFYDCPGNVRALGGGGGGPWAHGGGPGAQRGGGPGAQRGGGPGAHGGGPGAHGGGTCASLPSVIDAPRVSDAIRLLSPQALRVALF</sequence>
<evidence type="ECO:0000256" key="2">
    <source>
        <dbReference type="SAM" id="MobiDB-lite"/>
    </source>
</evidence>
<dbReference type="InterPro" id="IPR001574">
    <property type="entry name" value="Ribosome_inactivat_prot"/>
</dbReference>
<keyword evidence="1" id="KW-0611">Plant defense</keyword>
<keyword evidence="1" id="KW-0652">Protein synthesis inhibitor</keyword>
<reference evidence="3" key="1">
    <citation type="journal article" date="2022" name="Int. J. Mol. Sci.">
        <title>Draft Genome of Tanacetum Coccineum: Genomic Comparison of Closely Related Tanacetum-Family Plants.</title>
        <authorList>
            <person name="Yamashiro T."/>
            <person name="Shiraishi A."/>
            <person name="Nakayama K."/>
            <person name="Satake H."/>
        </authorList>
    </citation>
    <scope>NUCLEOTIDE SEQUENCE</scope>
</reference>
<evidence type="ECO:0000313" key="3">
    <source>
        <dbReference type="EMBL" id="GJT85810.1"/>
    </source>
</evidence>
<name>A0ABQ5HDQ5_9ASTR</name>